<dbReference type="Pfam" id="PF00717">
    <property type="entry name" value="Peptidase_S24"/>
    <property type="match status" value="1"/>
</dbReference>
<evidence type="ECO:0000313" key="5">
    <source>
        <dbReference type="EMBL" id="BBM38588.1"/>
    </source>
</evidence>
<name>A0A510JH27_9FUSO</name>
<dbReference type="PROSITE" id="PS50943">
    <property type="entry name" value="HTH_CROC1"/>
    <property type="match status" value="1"/>
</dbReference>
<evidence type="ECO:0000256" key="2">
    <source>
        <dbReference type="ARBA" id="ARBA00023125"/>
    </source>
</evidence>
<dbReference type="EMBL" id="AP019823">
    <property type="protein sequence ID" value="BBM38588.1"/>
    <property type="molecule type" value="Genomic_DNA"/>
</dbReference>
<proteinExistence type="predicted"/>
<dbReference type="SUPFAM" id="SSF51306">
    <property type="entry name" value="LexA/Signal peptidase"/>
    <property type="match status" value="1"/>
</dbReference>
<dbReference type="InterPro" id="IPR036286">
    <property type="entry name" value="LexA/Signal_pep-like_sf"/>
</dbReference>
<dbReference type="KEGG" id="lhf:JCM16775_1297"/>
<dbReference type="AlphaFoldDB" id="A0A510JH27"/>
<dbReference type="PANTHER" id="PTHR40661:SF3">
    <property type="entry name" value="FELS-1 PROPHAGE TRANSCRIPTIONAL REGULATOR"/>
    <property type="match status" value="1"/>
</dbReference>
<dbReference type="Proteomes" id="UP000321892">
    <property type="component" value="Chromosome"/>
</dbReference>
<dbReference type="SMART" id="SM00530">
    <property type="entry name" value="HTH_XRE"/>
    <property type="match status" value="1"/>
</dbReference>
<dbReference type="RefSeq" id="WP_051254494.1">
    <property type="nucleotide sequence ID" value="NZ_AP019823.1"/>
</dbReference>
<dbReference type="InterPro" id="IPR001387">
    <property type="entry name" value="Cro/C1-type_HTH"/>
</dbReference>
<dbReference type="InterPro" id="IPR015927">
    <property type="entry name" value="Peptidase_S24_S26A/B/C"/>
</dbReference>
<gene>
    <name evidence="5" type="ORF">JCM16775_1297</name>
</gene>
<dbReference type="Gene3D" id="2.10.109.10">
    <property type="entry name" value="Umud Fragment, subunit A"/>
    <property type="match status" value="1"/>
</dbReference>
<dbReference type="InterPro" id="IPR010982">
    <property type="entry name" value="Lambda_DNA-bd_dom_sf"/>
</dbReference>
<keyword evidence="2" id="KW-0238">DNA-binding</keyword>
<evidence type="ECO:0000313" key="6">
    <source>
        <dbReference type="Proteomes" id="UP000321892"/>
    </source>
</evidence>
<evidence type="ECO:0000256" key="1">
    <source>
        <dbReference type="ARBA" id="ARBA00023015"/>
    </source>
</evidence>
<organism evidence="5 6">
    <name type="scientific">Leptotrichia hofstadii</name>
    <dbReference type="NCBI Taxonomy" id="157688"/>
    <lineage>
        <taxon>Bacteria</taxon>
        <taxon>Fusobacteriati</taxon>
        <taxon>Fusobacteriota</taxon>
        <taxon>Fusobacteriia</taxon>
        <taxon>Fusobacteriales</taxon>
        <taxon>Leptotrichiaceae</taxon>
        <taxon>Leptotrichia</taxon>
    </lineage>
</organism>
<dbReference type="OrthoDB" id="81276at2"/>
<reference evidence="5 6" key="1">
    <citation type="submission" date="2019-07" db="EMBL/GenBank/DDBJ databases">
        <title>Complete Genome Sequence of Leptotrichia hofstadii Strain JCM16775.</title>
        <authorList>
            <person name="Watanabe S."/>
            <person name="Cui L."/>
        </authorList>
    </citation>
    <scope>NUCLEOTIDE SEQUENCE [LARGE SCALE GENOMIC DNA]</scope>
    <source>
        <strain evidence="5 6">JCM16775</strain>
    </source>
</reference>
<protein>
    <submittedName>
        <fullName evidence="5">Peptidase S24-like protein</fullName>
    </submittedName>
</protein>
<dbReference type="InterPro" id="IPR039418">
    <property type="entry name" value="LexA-like"/>
</dbReference>
<dbReference type="CDD" id="cd06529">
    <property type="entry name" value="S24_LexA-like"/>
    <property type="match status" value="1"/>
</dbReference>
<feature type="domain" description="HTH cro/C1-type" evidence="4">
    <location>
        <begin position="7"/>
        <end position="67"/>
    </location>
</feature>
<keyword evidence="3" id="KW-0804">Transcription</keyword>
<dbReference type="PANTHER" id="PTHR40661">
    <property type="match status" value="1"/>
</dbReference>
<accession>A0A510JH27</accession>
<dbReference type="SUPFAM" id="SSF47413">
    <property type="entry name" value="lambda repressor-like DNA-binding domains"/>
    <property type="match status" value="1"/>
</dbReference>
<keyword evidence="1" id="KW-0805">Transcription regulation</keyword>
<sequence length="219" mass="24715">MNIGKRLKELRKENALSMDSLVEKLNRKYNLNITKSMISRWENNLSEPSSKFITAYAKFFNIDLNYLAGITDIKNPAPESLTPIEILEIPMYGKASAGTGYINLSEEIGTYPVPQNIYRKGIFAIKVSGESMTGLDKSIPDGSIAIVDPELCSNPASLNGKVCVFEYNDETYIKQLIIDKQGIIRLRSFNPSYDDIIVLNAELLYCKGRVIRTFVENQW</sequence>
<dbReference type="Pfam" id="PF12844">
    <property type="entry name" value="HTH_19"/>
    <property type="match status" value="1"/>
</dbReference>
<evidence type="ECO:0000259" key="4">
    <source>
        <dbReference type="PROSITE" id="PS50943"/>
    </source>
</evidence>
<dbReference type="CDD" id="cd00093">
    <property type="entry name" value="HTH_XRE"/>
    <property type="match status" value="1"/>
</dbReference>
<dbReference type="GO" id="GO:0003677">
    <property type="term" value="F:DNA binding"/>
    <property type="evidence" value="ECO:0007669"/>
    <property type="project" value="UniProtKB-KW"/>
</dbReference>
<dbReference type="Gene3D" id="1.10.260.40">
    <property type="entry name" value="lambda repressor-like DNA-binding domains"/>
    <property type="match status" value="1"/>
</dbReference>
<keyword evidence="6" id="KW-1185">Reference proteome</keyword>
<evidence type="ECO:0000256" key="3">
    <source>
        <dbReference type="ARBA" id="ARBA00023163"/>
    </source>
</evidence>